<dbReference type="AlphaFoldDB" id="A0A916JFC7"/>
<keyword evidence="3" id="KW-1185">Reference proteome</keyword>
<dbReference type="GO" id="GO:0030151">
    <property type="term" value="F:molybdenum ion binding"/>
    <property type="evidence" value="ECO:0007669"/>
    <property type="project" value="InterPro"/>
</dbReference>
<feature type="domain" description="MOSC" evidence="1">
    <location>
        <begin position="77"/>
        <end position="264"/>
    </location>
</feature>
<dbReference type="InterPro" id="IPR011037">
    <property type="entry name" value="Pyrv_Knase-like_insert_dom_sf"/>
</dbReference>
<dbReference type="InterPro" id="IPR005303">
    <property type="entry name" value="MOCOS_middle"/>
</dbReference>
<gene>
    <name evidence="2" type="primary">ycbX</name>
    <name evidence="2" type="ORF">DYBT9275_03673</name>
</gene>
<protein>
    <recommendedName>
        <fullName evidence="1">MOSC domain-containing protein</fullName>
    </recommendedName>
</protein>
<dbReference type="SUPFAM" id="SSF141673">
    <property type="entry name" value="MOSC N-terminal domain-like"/>
    <property type="match status" value="1"/>
</dbReference>
<evidence type="ECO:0000313" key="3">
    <source>
        <dbReference type="Proteomes" id="UP000680038"/>
    </source>
</evidence>
<evidence type="ECO:0000259" key="1">
    <source>
        <dbReference type="PROSITE" id="PS51340"/>
    </source>
</evidence>
<dbReference type="EMBL" id="CAJRAF010000002">
    <property type="protein sequence ID" value="CAG5005877.1"/>
    <property type="molecule type" value="Genomic_DNA"/>
</dbReference>
<name>A0A916JFC7_9BACT</name>
<comment type="caution">
    <text evidence="2">The sequence shown here is derived from an EMBL/GenBank/DDBJ whole genome shotgun (WGS) entry which is preliminary data.</text>
</comment>
<dbReference type="Pfam" id="PF03476">
    <property type="entry name" value="MOSC_N"/>
    <property type="match status" value="1"/>
</dbReference>
<reference evidence="2" key="1">
    <citation type="submission" date="2021-04" db="EMBL/GenBank/DDBJ databases">
        <authorList>
            <person name="Rodrigo-Torres L."/>
            <person name="Arahal R. D."/>
            <person name="Lucena T."/>
        </authorList>
    </citation>
    <scope>NUCLEOTIDE SEQUENCE</scope>
    <source>
        <strain evidence="2">CECT 9275</strain>
    </source>
</reference>
<proteinExistence type="predicted"/>
<dbReference type="SUPFAM" id="SSF50800">
    <property type="entry name" value="PK beta-barrel domain-like"/>
    <property type="match status" value="1"/>
</dbReference>
<organism evidence="2 3">
    <name type="scientific">Dyadobacter helix</name>
    <dbReference type="NCBI Taxonomy" id="2822344"/>
    <lineage>
        <taxon>Bacteria</taxon>
        <taxon>Pseudomonadati</taxon>
        <taxon>Bacteroidota</taxon>
        <taxon>Cytophagia</taxon>
        <taxon>Cytophagales</taxon>
        <taxon>Spirosomataceae</taxon>
        <taxon>Dyadobacter</taxon>
    </lineage>
</organism>
<dbReference type="PANTHER" id="PTHR14237:SF19">
    <property type="entry name" value="MITOCHONDRIAL AMIDOXIME REDUCING COMPONENT 1"/>
    <property type="match status" value="1"/>
</dbReference>
<dbReference type="GO" id="GO:0030170">
    <property type="term" value="F:pyridoxal phosphate binding"/>
    <property type="evidence" value="ECO:0007669"/>
    <property type="project" value="InterPro"/>
</dbReference>
<dbReference type="PROSITE" id="PS51340">
    <property type="entry name" value="MOSC"/>
    <property type="match status" value="1"/>
</dbReference>
<dbReference type="InterPro" id="IPR005302">
    <property type="entry name" value="MoCF_Sase_C"/>
</dbReference>
<dbReference type="Proteomes" id="UP000680038">
    <property type="component" value="Unassembled WGS sequence"/>
</dbReference>
<accession>A0A916JFC7</accession>
<sequence>MVLSEIWIYPVKSLGGIRLKEAKVEERGLQFDRRWMIVDENGMFLTQRAQPRMALLDVSLEQHGLKITDRLYESGFVTIPYETVSGPEIKVTVWDDEVSAEVVSEEASNWLSRYLQLPVKLVKMPEACDRKADPKYAPNNEHVSFADGFPFLLISQESLDDLNTRLQVPVTMLRFRPNFVVAGATAYLEDELNKISISGIEFSLVKPCSRCVLTTIDPVTADKGSEPLKTLASYRRLNNKVLFGQNLVASKEGVVQEGDSVLVLH</sequence>
<dbReference type="RefSeq" id="WP_215240141.1">
    <property type="nucleotide sequence ID" value="NZ_CAJRAF010000002.1"/>
</dbReference>
<dbReference type="Pfam" id="PF03473">
    <property type="entry name" value="MOSC"/>
    <property type="match status" value="1"/>
</dbReference>
<dbReference type="PANTHER" id="PTHR14237">
    <property type="entry name" value="MOLYBDOPTERIN COFACTOR SULFURASE MOSC"/>
    <property type="match status" value="1"/>
</dbReference>
<evidence type="ECO:0000313" key="2">
    <source>
        <dbReference type="EMBL" id="CAG5005877.1"/>
    </source>
</evidence>
<dbReference type="GO" id="GO:0003824">
    <property type="term" value="F:catalytic activity"/>
    <property type="evidence" value="ECO:0007669"/>
    <property type="project" value="InterPro"/>
</dbReference>